<dbReference type="EC" id="3.1.1.61" evidence="5"/>
<dbReference type="SMART" id="SM00448">
    <property type="entry name" value="REC"/>
    <property type="match status" value="1"/>
</dbReference>
<feature type="active site" evidence="5 6">
    <location>
        <position position="292"/>
    </location>
</feature>
<evidence type="ECO:0000259" key="9">
    <source>
        <dbReference type="PROSITE" id="PS50122"/>
    </source>
</evidence>
<dbReference type="NCBIfam" id="NF009206">
    <property type="entry name" value="PRK12555.1"/>
    <property type="match status" value="1"/>
</dbReference>
<organism evidence="10 11">
    <name type="scientific">Bremerella cremea</name>
    <dbReference type="NCBI Taxonomy" id="1031537"/>
    <lineage>
        <taxon>Bacteria</taxon>
        <taxon>Pseudomonadati</taxon>
        <taxon>Planctomycetota</taxon>
        <taxon>Planctomycetia</taxon>
        <taxon>Pirellulales</taxon>
        <taxon>Pirellulaceae</taxon>
        <taxon>Bremerella</taxon>
    </lineage>
</organism>
<dbReference type="PROSITE" id="PS50122">
    <property type="entry name" value="CHEB"/>
    <property type="match status" value="1"/>
</dbReference>
<comment type="PTM">
    <text evidence="5">Phosphorylated by CheA. Phosphorylation of the N-terminal regulatory domain activates the methylesterase activity.</text>
</comment>
<dbReference type="CDD" id="cd17541">
    <property type="entry name" value="REC_CheB-like"/>
    <property type="match status" value="1"/>
</dbReference>
<evidence type="ECO:0000256" key="6">
    <source>
        <dbReference type="PROSITE-ProRule" id="PRU00050"/>
    </source>
</evidence>
<dbReference type="NCBIfam" id="NF001965">
    <property type="entry name" value="PRK00742.1"/>
    <property type="match status" value="1"/>
</dbReference>
<dbReference type="SUPFAM" id="SSF52738">
    <property type="entry name" value="Methylesterase CheB, C-terminal domain"/>
    <property type="match status" value="1"/>
</dbReference>
<dbReference type="RefSeq" id="WP_114366971.1">
    <property type="nucleotide sequence ID" value="NZ_QPEX01000010.1"/>
</dbReference>
<dbReference type="Gene3D" id="3.40.50.2300">
    <property type="match status" value="1"/>
</dbReference>
<dbReference type="Gene3D" id="3.40.50.180">
    <property type="entry name" value="Methylesterase CheB, C-terminal domain"/>
    <property type="match status" value="1"/>
</dbReference>
<dbReference type="AlphaFoldDB" id="A0A368KW83"/>
<evidence type="ECO:0000256" key="5">
    <source>
        <dbReference type="HAMAP-Rule" id="MF_00099"/>
    </source>
</evidence>
<dbReference type="InterPro" id="IPR000673">
    <property type="entry name" value="Sig_transdc_resp-reg_Me-estase"/>
</dbReference>
<dbReference type="Pfam" id="PF00072">
    <property type="entry name" value="Response_reg"/>
    <property type="match status" value="1"/>
</dbReference>
<dbReference type="InterPro" id="IPR035909">
    <property type="entry name" value="CheB_C"/>
</dbReference>
<dbReference type="EC" id="3.5.1.44" evidence="5"/>
<keyword evidence="2 5" id="KW-0145">Chemotaxis</keyword>
<comment type="similarity">
    <text evidence="5">Belongs to the CheB family.</text>
</comment>
<dbReference type="GO" id="GO:0005737">
    <property type="term" value="C:cytoplasm"/>
    <property type="evidence" value="ECO:0007669"/>
    <property type="project" value="UniProtKB-SubCell"/>
</dbReference>
<evidence type="ECO:0000256" key="3">
    <source>
        <dbReference type="ARBA" id="ARBA00022801"/>
    </source>
</evidence>
<evidence type="ECO:0000313" key="10">
    <source>
        <dbReference type="EMBL" id="RCS53907.1"/>
    </source>
</evidence>
<reference evidence="10 11" key="1">
    <citation type="submission" date="2018-07" db="EMBL/GenBank/DDBJ databases">
        <title>Comparative genomes isolates from brazilian mangrove.</title>
        <authorList>
            <person name="De Araujo J.E."/>
            <person name="Taketani R.G."/>
            <person name="Silva M.C.P."/>
            <person name="Lourenco M.V."/>
            <person name="Oliveira V.M."/>
            <person name="Andreote F.D."/>
        </authorList>
    </citation>
    <scope>NUCLEOTIDE SEQUENCE [LARGE SCALE GENOMIC DNA]</scope>
    <source>
        <strain evidence="10 11">HEX PRIS-MGV</strain>
    </source>
</reference>
<evidence type="ECO:0000313" key="11">
    <source>
        <dbReference type="Proteomes" id="UP000253562"/>
    </source>
</evidence>
<evidence type="ECO:0000256" key="7">
    <source>
        <dbReference type="PROSITE-ProRule" id="PRU00169"/>
    </source>
</evidence>
<gene>
    <name evidence="5" type="primary">cheB</name>
    <name evidence="10" type="ORF">DTL42_01695</name>
</gene>
<dbReference type="Proteomes" id="UP000253562">
    <property type="component" value="Unassembled WGS sequence"/>
</dbReference>
<comment type="subcellular location">
    <subcellularLocation>
        <location evidence="5">Cytoplasm</location>
    </subcellularLocation>
</comment>
<feature type="active site" evidence="5 6">
    <location>
        <position position="170"/>
    </location>
</feature>
<evidence type="ECO:0000256" key="4">
    <source>
        <dbReference type="ARBA" id="ARBA00048267"/>
    </source>
</evidence>
<evidence type="ECO:0000256" key="1">
    <source>
        <dbReference type="ARBA" id="ARBA00022490"/>
    </source>
</evidence>
<keyword evidence="3 5" id="KW-0378">Hydrolase</keyword>
<feature type="domain" description="CheB-type methylesterase" evidence="9">
    <location>
        <begin position="158"/>
        <end position="348"/>
    </location>
</feature>
<dbReference type="GO" id="GO:0000156">
    <property type="term" value="F:phosphorelay response regulator activity"/>
    <property type="evidence" value="ECO:0007669"/>
    <property type="project" value="InterPro"/>
</dbReference>
<dbReference type="InterPro" id="IPR008248">
    <property type="entry name" value="CheB-like"/>
</dbReference>
<dbReference type="InterPro" id="IPR001789">
    <property type="entry name" value="Sig_transdc_resp-reg_receiver"/>
</dbReference>
<comment type="function">
    <text evidence="5">Involved in chemotaxis. Part of a chemotaxis signal transduction system that modulates chemotaxis in response to various stimuli. Catalyzes the demethylation of specific methylglutamate residues introduced into the chemoreceptors (methyl-accepting chemotaxis proteins or MCP) by CheR. Also mediates the irreversible deamidation of specific glutamine residues to glutamic acid.</text>
</comment>
<keyword evidence="5 7" id="KW-0597">Phosphoprotein</keyword>
<protein>
    <recommendedName>
        <fullName evidence="5">Protein-glutamate methylesterase/protein-glutamine glutaminase</fullName>
        <ecNumber evidence="5">3.1.1.61</ecNumber>
        <ecNumber evidence="5">3.5.1.44</ecNumber>
    </recommendedName>
</protein>
<dbReference type="CDD" id="cd16432">
    <property type="entry name" value="CheB_Rec"/>
    <property type="match status" value="1"/>
</dbReference>
<evidence type="ECO:0000259" key="8">
    <source>
        <dbReference type="PROSITE" id="PS50110"/>
    </source>
</evidence>
<evidence type="ECO:0000256" key="2">
    <source>
        <dbReference type="ARBA" id="ARBA00022500"/>
    </source>
</evidence>
<dbReference type="SUPFAM" id="SSF52172">
    <property type="entry name" value="CheY-like"/>
    <property type="match status" value="1"/>
</dbReference>
<comment type="catalytic activity">
    <reaction evidence="5">
        <text>L-glutaminyl-[protein] + H2O = L-glutamyl-[protein] + NH4(+)</text>
        <dbReference type="Rhea" id="RHEA:16441"/>
        <dbReference type="Rhea" id="RHEA-COMP:10207"/>
        <dbReference type="Rhea" id="RHEA-COMP:10208"/>
        <dbReference type="ChEBI" id="CHEBI:15377"/>
        <dbReference type="ChEBI" id="CHEBI:28938"/>
        <dbReference type="ChEBI" id="CHEBI:29973"/>
        <dbReference type="ChEBI" id="CHEBI:30011"/>
        <dbReference type="EC" id="3.5.1.44"/>
    </reaction>
</comment>
<comment type="catalytic activity">
    <reaction evidence="4 5">
        <text>[protein]-L-glutamate 5-O-methyl ester + H2O = L-glutamyl-[protein] + methanol + H(+)</text>
        <dbReference type="Rhea" id="RHEA:23236"/>
        <dbReference type="Rhea" id="RHEA-COMP:10208"/>
        <dbReference type="Rhea" id="RHEA-COMP:10311"/>
        <dbReference type="ChEBI" id="CHEBI:15377"/>
        <dbReference type="ChEBI" id="CHEBI:15378"/>
        <dbReference type="ChEBI" id="CHEBI:17790"/>
        <dbReference type="ChEBI" id="CHEBI:29973"/>
        <dbReference type="ChEBI" id="CHEBI:82795"/>
        <dbReference type="EC" id="3.1.1.61"/>
    </reaction>
</comment>
<feature type="domain" description="Response regulatory" evidence="8">
    <location>
        <begin position="5"/>
        <end position="122"/>
    </location>
</feature>
<dbReference type="HAMAP" id="MF_00099">
    <property type="entry name" value="CheB_chemtxs"/>
    <property type="match status" value="1"/>
</dbReference>
<proteinExistence type="inferred from homology"/>
<dbReference type="PANTHER" id="PTHR42872:SF6">
    <property type="entry name" value="PROTEIN-GLUTAMATE METHYLESTERASE_PROTEIN-GLUTAMINE GLUTAMINASE"/>
    <property type="match status" value="1"/>
</dbReference>
<dbReference type="GO" id="GO:0006935">
    <property type="term" value="P:chemotaxis"/>
    <property type="evidence" value="ECO:0007669"/>
    <property type="project" value="UniProtKB-UniRule"/>
</dbReference>
<dbReference type="PANTHER" id="PTHR42872">
    <property type="entry name" value="PROTEIN-GLUTAMATE METHYLESTERASE/PROTEIN-GLUTAMINE GLUTAMINASE"/>
    <property type="match status" value="1"/>
</dbReference>
<comment type="caution">
    <text evidence="10">The sequence shown here is derived from an EMBL/GenBank/DDBJ whole genome shotgun (WGS) entry which is preliminary data.</text>
</comment>
<keyword evidence="1 5" id="KW-0963">Cytoplasm</keyword>
<dbReference type="PROSITE" id="PS50110">
    <property type="entry name" value="RESPONSE_REGULATORY"/>
    <property type="match status" value="1"/>
</dbReference>
<dbReference type="PIRSF" id="PIRSF000876">
    <property type="entry name" value="RR_chemtxs_CheB"/>
    <property type="match status" value="1"/>
</dbReference>
<dbReference type="OrthoDB" id="9793421at2"/>
<dbReference type="GO" id="GO:0008984">
    <property type="term" value="F:protein-glutamate methylesterase activity"/>
    <property type="evidence" value="ECO:0007669"/>
    <property type="project" value="UniProtKB-UniRule"/>
</dbReference>
<dbReference type="GO" id="GO:0050568">
    <property type="term" value="F:protein-glutamine glutaminase activity"/>
    <property type="evidence" value="ECO:0007669"/>
    <property type="project" value="UniProtKB-UniRule"/>
</dbReference>
<accession>A0A368KW83</accession>
<dbReference type="Pfam" id="PF01339">
    <property type="entry name" value="CheB_methylest"/>
    <property type="match status" value="1"/>
</dbReference>
<comment type="domain">
    <text evidence="5">Contains a C-terminal catalytic domain, and an N-terminal region which modulates catalytic activity.</text>
</comment>
<feature type="active site" evidence="5 6">
    <location>
        <position position="196"/>
    </location>
</feature>
<name>A0A368KW83_9BACT</name>
<feature type="modified residue" description="4-aspartylphosphate" evidence="5 7">
    <location>
        <position position="56"/>
    </location>
</feature>
<sequence>MRKIKVLVVDDSALIRQLLTKILGSQANIEVVGTAADPMIAWKKIQECHPDVLTLDVEMPKMDGLTFLSKLMARRPMPVVMVSSLTLRGAETTLKALELGAIDFVEKPSIDIANGTARVSEEIVDKVLIAAASKVRGRSNPVVHVEESPILRSSSSLKEATDKVIAIGASTGGTEALAQLLPALPSDAPGTVVVQHMPKSFTTAFAKRLDGLCRMRVKEAEDGDRILRGRVLLAPGDQHMEVVRQGAAYYVRLNHQPLVNGFRPSVDVLFHSCAHHLGPHVSAAILTGMGRDGAQGMLAMRDNGAHTIAQNEETCVVFGMPKEAIAAGGAVMIRPLGQIARELIRSLN</sequence>
<dbReference type="InterPro" id="IPR011006">
    <property type="entry name" value="CheY-like_superfamily"/>
</dbReference>
<dbReference type="EMBL" id="QPEX01000010">
    <property type="protein sequence ID" value="RCS53907.1"/>
    <property type="molecule type" value="Genomic_DNA"/>
</dbReference>